<keyword evidence="4" id="KW-1133">Transmembrane helix</keyword>
<dbReference type="GO" id="GO:0005576">
    <property type="term" value="C:extracellular region"/>
    <property type="evidence" value="ECO:0007669"/>
    <property type="project" value="UniProtKB-SubCell"/>
</dbReference>
<keyword evidence="7" id="KW-1185">Reference proteome</keyword>
<feature type="domain" description="Crinkler effector protein N-terminal" evidence="5">
    <location>
        <begin position="4"/>
        <end position="97"/>
    </location>
</feature>
<reference evidence="7" key="1">
    <citation type="submission" date="2017-03" db="EMBL/GenBank/DDBJ databases">
        <title>Phytopthora megakarya and P. palmivora, two closely related causual agents of cacao black pod achieved similar genome size and gene model numbers by different mechanisms.</title>
        <authorList>
            <person name="Ali S."/>
            <person name="Shao J."/>
            <person name="Larry D.J."/>
            <person name="Kronmiller B."/>
            <person name="Shen D."/>
            <person name="Strem M.D."/>
            <person name="Melnick R.L."/>
            <person name="Guiltinan M.J."/>
            <person name="Tyler B.M."/>
            <person name="Meinhardt L.W."/>
            <person name="Bailey B.A."/>
        </authorList>
    </citation>
    <scope>NUCLEOTIDE SEQUENCE [LARGE SCALE GENOMIC DNA]</scope>
    <source>
        <strain evidence="7">zdho120</strain>
    </source>
</reference>
<keyword evidence="4" id="KW-0812">Transmembrane</keyword>
<dbReference type="EMBL" id="NBNE01000005">
    <property type="protein sequence ID" value="OWZ24677.1"/>
    <property type="molecule type" value="Genomic_DNA"/>
</dbReference>
<protein>
    <submittedName>
        <fullName evidence="6">Crinkler (CRN)</fullName>
    </submittedName>
</protein>
<keyword evidence="4" id="KW-0472">Membrane</keyword>
<accession>A0A225X5R0</accession>
<dbReference type="SUPFAM" id="SSF52540">
    <property type="entry name" value="P-loop containing nucleoside triphosphate hydrolases"/>
    <property type="match status" value="1"/>
</dbReference>
<sequence>MVGTVFPVIVKGIDRVWELQKTIKKEAVEIFGDLNAAQLRVYLARKDNDEWLTPTEVKNLENGDVEPAKTLLDKGHLASMSQLAEIFKDPVANVVHAIAGAEAIPVSTEELRRLFDVLGQKKPTQQKLIATSGLSEFWRGYGGFPSSYFVRKEELILWGLVIRLMSERNKRVAIVGSAGVGKSCFLMLVSFYLAFVEKRKVLVVRRLRDFYGSHAVVYLDGESNTCTRNINLTTAKISSLPDRKEFQGALILVDGYSRKEMDHQFGFFPYQLLTSSMEDSFVNVEPSTEVVLPAWQFADLQQFAESTVEDWKESTGFGQKCNNTRKLVKKQYFYSGGSLRDFCRYRGDVENKNEAIFGVLSTNDVKLQLSRQYTSDPLSGVRRHYVLDPSNEDDYWLVSRWKLVIDSGYAYKSIGWYMDESRTRELYQFAYKHRSGFWGSVYEVCLHEAIRHSTKRSPLQVVNVVVNSDPSYSNQRYDRIEIHGPTIELAVCAENDWYERLSKSSRLPYWHYDCIDYSFAYGVAICEAVLRGTNIKETIIAIISTTVSDKKTFKPEVWSKLNKALDDNRNISSSIPRVFVMVGPEASTCKRFSLMDHPPSNDFMVCCYDPQKLYRNIQKGRIA</sequence>
<proteinExistence type="predicted"/>
<gene>
    <name evidence="6" type="ORF">PHMEG_000199</name>
</gene>
<dbReference type="InterPro" id="IPR045379">
    <property type="entry name" value="Crinkler_N"/>
</dbReference>
<dbReference type="OrthoDB" id="126527at2759"/>
<dbReference type="GO" id="GO:0043657">
    <property type="term" value="C:host cell"/>
    <property type="evidence" value="ECO:0007669"/>
    <property type="project" value="UniProtKB-SubCell"/>
</dbReference>
<evidence type="ECO:0000313" key="7">
    <source>
        <dbReference type="Proteomes" id="UP000198211"/>
    </source>
</evidence>
<dbReference type="Proteomes" id="UP000198211">
    <property type="component" value="Unassembled WGS sequence"/>
</dbReference>
<comment type="caution">
    <text evidence="6">The sequence shown here is derived from an EMBL/GenBank/DDBJ whole genome shotgun (WGS) entry which is preliminary data.</text>
</comment>
<keyword evidence="3" id="KW-0964">Secreted</keyword>
<organism evidence="6 7">
    <name type="scientific">Phytophthora megakarya</name>
    <dbReference type="NCBI Taxonomy" id="4795"/>
    <lineage>
        <taxon>Eukaryota</taxon>
        <taxon>Sar</taxon>
        <taxon>Stramenopiles</taxon>
        <taxon>Oomycota</taxon>
        <taxon>Peronosporomycetes</taxon>
        <taxon>Peronosporales</taxon>
        <taxon>Peronosporaceae</taxon>
        <taxon>Phytophthora</taxon>
    </lineage>
</organism>
<evidence type="ECO:0000313" key="6">
    <source>
        <dbReference type="EMBL" id="OWZ24677.1"/>
    </source>
</evidence>
<evidence type="ECO:0000256" key="2">
    <source>
        <dbReference type="ARBA" id="ARBA00004613"/>
    </source>
</evidence>
<dbReference type="Pfam" id="PF20147">
    <property type="entry name" value="Crinkler"/>
    <property type="match status" value="1"/>
</dbReference>
<feature type="transmembrane region" description="Helical" evidence="4">
    <location>
        <begin position="172"/>
        <end position="195"/>
    </location>
</feature>
<evidence type="ECO:0000256" key="4">
    <source>
        <dbReference type="SAM" id="Phobius"/>
    </source>
</evidence>
<evidence type="ECO:0000256" key="3">
    <source>
        <dbReference type="ARBA" id="ARBA00022525"/>
    </source>
</evidence>
<dbReference type="InterPro" id="IPR027417">
    <property type="entry name" value="P-loop_NTPase"/>
</dbReference>
<evidence type="ECO:0000256" key="1">
    <source>
        <dbReference type="ARBA" id="ARBA00004340"/>
    </source>
</evidence>
<dbReference type="AlphaFoldDB" id="A0A225X5R0"/>
<name>A0A225X5R0_9STRA</name>
<comment type="subcellular location">
    <subcellularLocation>
        <location evidence="1">Host cell</location>
    </subcellularLocation>
    <subcellularLocation>
        <location evidence="2">Secreted</location>
    </subcellularLocation>
</comment>
<evidence type="ECO:0000259" key="5">
    <source>
        <dbReference type="Pfam" id="PF20147"/>
    </source>
</evidence>